<organism evidence="3 4">
    <name type="scientific">Caloranaerobacter azorensis DSM 13643</name>
    <dbReference type="NCBI Taxonomy" id="1121264"/>
    <lineage>
        <taxon>Bacteria</taxon>
        <taxon>Bacillati</taxon>
        <taxon>Bacillota</taxon>
        <taxon>Tissierellia</taxon>
        <taxon>Tissierellales</taxon>
        <taxon>Thermohalobacteraceae</taxon>
        <taxon>Caloranaerobacter</taxon>
    </lineage>
</organism>
<dbReference type="SUPFAM" id="SSF53187">
    <property type="entry name" value="Zn-dependent exopeptidases"/>
    <property type="match status" value="1"/>
</dbReference>
<dbReference type="NCBIfam" id="TIGR02669">
    <property type="entry name" value="SpoIID_LytB"/>
    <property type="match status" value="1"/>
</dbReference>
<name>A0A1M5UFU7_9FIRM</name>
<dbReference type="PANTHER" id="PTHR30404">
    <property type="entry name" value="N-ACETYLMURAMOYL-L-ALANINE AMIDASE"/>
    <property type="match status" value="1"/>
</dbReference>
<dbReference type="InterPro" id="IPR013486">
    <property type="entry name" value="SpoIID/LytB"/>
</dbReference>
<dbReference type="Proteomes" id="UP000183967">
    <property type="component" value="Unassembled WGS sequence"/>
</dbReference>
<evidence type="ECO:0000313" key="4">
    <source>
        <dbReference type="Proteomes" id="UP000183967"/>
    </source>
</evidence>
<dbReference type="InterPro" id="IPR050695">
    <property type="entry name" value="N-acetylmuramoyl_amidase_3"/>
</dbReference>
<dbReference type="CDD" id="cd02696">
    <property type="entry name" value="MurNAc-LAA"/>
    <property type="match status" value="1"/>
</dbReference>
<sequence>MIDDRFIYLKIYSRDKKRIIIKKLEEIVKYITATQIPDSIENVHPEFIKVQVILARTNLIRKMRMFGGEGCLKYSECDICDEGHCITILYEDELKEKWGSRYNSIMRAIEDSIKATEGLVITMNNKPIMAKFHNTCGGATENSENVIGNRVMYLRKVLCDYCLNSPNWEGYKEISIEEIEEKLKVKFPNLTPTLKIDMKGFIEEIDRDEEGRIKSIKIGGKLFKGTEIKEILKLDSTRFSIVPKILGVKTCGQGDGLGLCQYGANQMALIGFKFNDIINYYFTGVEIKEIEKPCIKWPLKEKILVIDPGHGGDDNVGVKGHQGLMEKDVVLKISKRLKEFLEKLGAVVYLTRYDDEYVSLNRRAELSNKIRPNFFISIHLNSFYNPSIRGCEMYYYKGDIESKRLAECIMDRMVKNINVVNKGIKVAAFFLLREVGASSLHIDIDYITNPEVEKLLQNSEYIDKIAESITQGIVEYYKF</sequence>
<dbReference type="GO" id="GO:0030435">
    <property type="term" value="P:sporulation resulting in formation of a cellular spore"/>
    <property type="evidence" value="ECO:0007669"/>
    <property type="project" value="InterPro"/>
</dbReference>
<dbReference type="InterPro" id="IPR013693">
    <property type="entry name" value="SpoIID/LytB_N"/>
</dbReference>
<dbReference type="InterPro" id="IPR002508">
    <property type="entry name" value="MurNAc-LAA_cat"/>
</dbReference>
<dbReference type="Pfam" id="PF08486">
    <property type="entry name" value="SpoIID"/>
    <property type="match status" value="1"/>
</dbReference>
<keyword evidence="1" id="KW-0378">Hydrolase</keyword>
<protein>
    <submittedName>
        <fullName evidence="3">SpoIID/LytB domain protein</fullName>
    </submittedName>
</protein>
<dbReference type="GO" id="GO:0030288">
    <property type="term" value="C:outer membrane-bounded periplasmic space"/>
    <property type="evidence" value="ECO:0007669"/>
    <property type="project" value="TreeGrafter"/>
</dbReference>
<dbReference type="AlphaFoldDB" id="A0A1M5UFU7"/>
<proteinExistence type="predicted"/>
<dbReference type="OrthoDB" id="9794671at2"/>
<keyword evidence="4" id="KW-1185">Reference proteome</keyword>
<dbReference type="Gene3D" id="3.40.630.40">
    <property type="entry name" value="Zn-dependent exopeptidases"/>
    <property type="match status" value="1"/>
</dbReference>
<evidence type="ECO:0000256" key="1">
    <source>
        <dbReference type="ARBA" id="ARBA00022801"/>
    </source>
</evidence>
<dbReference type="EMBL" id="FQXO01000033">
    <property type="protein sequence ID" value="SHH61849.1"/>
    <property type="molecule type" value="Genomic_DNA"/>
</dbReference>
<dbReference type="SMART" id="SM00646">
    <property type="entry name" value="Ami_3"/>
    <property type="match status" value="1"/>
</dbReference>
<dbReference type="Pfam" id="PF01520">
    <property type="entry name" value="Amidase_3"/>
    <property type="match status" value="1"/>
</dbReference>
<feature type="domain" description="MurNAc-LAA" evidence="2">
    <location>
        <begin position="364"/>
        <end position="474"/>
    </location>
</feature>
<dbReference type="RefSeq" id="WP_083599540.1">
    <property type="nucleotide sequence ID" value="NZ_FQXO01000033.1"/>
</dbReference>
<dbReference type="GO" id="GO:0008745">
    <property type="term" value="F:N-acetylmuramoyl-L-alanine amidase activity"/>
    <property type="evidence" value="ECO:0007669"/>
    <property type="project" value="InterPro"/>
</dbReference>
<dbReference type="PANTHER" id="PTHR30404:SF0">
    <property type="entry name" value="N-ACETYLMURAMOYL-L-ALANINE AMIDASE AMIC"/>
    <property type="match status" value="1"/>
</dbReference>
<reference evidence="4" key="1">
    <citation type="submission" date="2016-11" db="EMBL/GenBank/DDBJ databases">
        <authorList>
            <person name="Varghese N."/>
            <person name="Submissions S."/>
        </authorList>
    </citation>
    <scope>NUCLEOTIDE SEQUENCE [LARGE SCALE GENOMIC DNA]</scope>
    <source>
        <strain evidence="4">DSM 13643</strain>
    </source>
</reference>
<evidence type="ECO:0000313" key="3">
    <source>
        <dbReference type="EMBL" id="SHH61849.1"/>
    </source>
</evidence>
<evidence type="ECO:0000259" key="2">
    <source>
        <dbReference type="SMART" id="SM00646"/>
    </source>
</evidence>
<dbReference type="GO" id="GO:0009253">
    <property type="term" value="P:peptidoglycan catabolic process"/>
    <property type="evidence" value="ECO:0007669"/>
    <property type="project" value="InterPro"/>
</dbReference>
<gene>
    <name evidence="3" type="ORF">SAMN02745135_01408</name>
</gene>
<accession>A0A1M5UFU7</accession>